<reference evidence="1" key="1">
    <citation type="submission" date="2018-05" db="EMBL/GenBank/DDBJ databases">
        <authorList>
            <person name="Lanie J.A."/>
            <person name="Ng W.-L."/>
            <person name="Kazmierczak K.M."/>
            <person name="Andrzejewski T.M."/>
            <person name="Davidsen T.M."/>
            <person name="Wayne K.J."/>
            <person name="Tettelin H."/>
            <person name="Glass J.I."/>
            <person name="Rusch D."/>
            <person name="Podicherti R."/>
            <person name="Tsui H.-C.T."/>
            <person name="Winkler M.E."/>
        </authorList>
    </citation>
    <scope>NUCLEOTIDE SEQUENCE</scope>
</reference>
<name>A0A381SPQ5_9ZZZZ</name>
<dbReference type="Gene3D" id="3.40.50.12780">
    <property type="entry name" value="N-terminal domain of ligase-like"/>
    <property type="match status" value="1"/>
</dbReference>
<gene>
    <name evidence="1" type="ORF">METZ01_LOCUS58313</name>
</gene>
<organism evidence="1">
    <name type="scientific">marine metagenome</name>
    <dbReference type="NCBI Taxonomy" id="408172"/>
    <lineage>
        <taxon>unclassified sequences</taxon>
        <taxon>metagenomes</taxon>
        <taxon>ecological metagenomes</taxon>
    </lineage>
</organism>
<dbReference type="EMBL" id="UINC01003341">
    <property type="protein sequence ID" value="SVA05459.1"/>
    <property type="molecule type" value="Genomic_DNA"/>
</dbReference>
<dbReference type="AlphaFoldDB" id="A0A381SPQ5"/>
<proteinExistence type="predicted"/>
<dbReference type="InterPro" id="IPR042099">
    <property type="entry name" value="ANL_N_sf"/>
</dbReference>
<accession>A0A381SPQ5</accession>
<feature type="non-terminal residue" evidence="1">
    <location>
        <position position="117"/>
    </location>
</feature>
<protein>
    <recommendedName>
        <fullName evidence="2">AMP-dependent synthetase/ligase domain-containing protein</fullName>
    </recommendedName>
</protein>
<evidence type="ECO:0000313" key="1">
    <source>
        <dbReference type="EMBL" id="SVA05459.1"/>
    </source>
</evidence>
<dbReference type="PANTHER" id="PTHR43845">
    <property type="entry name" value="BLR5969 PROTEIN"/>
    <property type="match status" value="1"/>
</dbReference>
<sequence>MQGLFSTIQGRNQFYTRKFDAAGVNIDTFDTLDGLQDLPLTTKEELAADQEASPPWGTAHTEPLNCYTRYHQTSSTTGRPLRWLDTNQSWQWVVDCWKTVYRAAGVTSEDRIFFPFG</sequence>
<dbReference type="PANTHER" id="PTHR43845:SF1">
    <property type="entry name" value="BLR5969 PROTEIN"/>
    <property type="match status" value="1"/>
</dbReference>
<evidence type="ECO:0008006" key="2">
    <source>
        <dbReference type="Google" id="ProtNLM"/>
    </source>
</evidence>